<name>A0A183F6N8_HELPZ</name>
<dbReference type="OrthoDB" id="20729at2759"/>
<sequence>MIYDCCFVQICIRIADDELCVVVALNSSSVSDHPHCAAFLRWNGCELALVRKLVMDHETCCVKVVADERSMGQLQPLLHRKLAAWPHIVVVGTCSAHCYLFNFDVPEEFQDHSADVPLAIKLTDGLLPFHERSDFLYVSADQSSGQNIRRRIPSATITVTCIGFLERSRTVLVGFSFGGIMTISLTSCPTIDPLVYPSSGAVRFIVPLEPDDDPRMHLWFFAAFGATGAKPLQLCLYEAMFPEEETVPIQQRTWNKPMISPKLLIPVEDSIKWVSAQTLVRERSDPRGPEDSMRESFRLGAFRSIRM</sequence>
<evidence type="ECO:0000313" key="2">
    <source>
        <dbReference type="Proteomes" id="UP000050761"/>
    </source>
</evidence>
<accession>A0A183F6N8</accession>
<dbReference type="AlphaFoldDB" id="A0A183F6N8"/>
<dbReference type="WBParaSite" id="HPBE_0000183001-mRNA-1">
    <property type="protein sequence ID" value="HPBE_0000183001-mRNA-1"/>
    <property type="gene ID" value="HPBE_0000183001"/>
</dbReference>
<dbReference type="Proteomes" id="UP000050761">
    <property type="component" value="Unassembled WGS sequence"/>
</dbReference>
<reference evidence="1 2" key="1">
    <citation type="submission" date="2018-11" db="EMBL/GenBank/DDBJ databases">
        <authorList>
            <consortium name="Pathogen Informatics"/>
        </authorList>
    </citation>
    <scope>NUCLEOTIDE SEQUENCE [LARGE SCALE GENOMIC DNA]</scope>
</reference>
<evidence type="ECO:0000313" key="1">
    <source>
        <dbReference type="EMBL" id="VDO21603.1"/>
    </source>
</evidence>
<proteinExistence type="predicted"/>
<dbReference type="EMBL" id="UZAH01002289">
    <property type="protein sequence ID" value="VDO21603.1"/>
    <property type="molecule type" value="Genomic_DNA"/>
</dbReference>
<reference evidence="3" key="2">
    <citation type="submission" date="2019-09" db="UniProtKB">
        <authorList>
            <consortium name="WormBaseParasite"/>
        </authorList>
    </citation>
    <scope>IDENTIFICATION</scope>
</reference>
<keyword evidence="2" id="KW-1185">Reference proteome</keyword>
<protein>
    <submittedName>
        <fullName evidence="3">ELYS-bb domain-containing protein</fullName>
    </submittedName>
</protein>
<accession>A0A3P7ULT0</accession>
<organism evidence="2 3">
    <name type="scientific">Heligmosomoides polygyrus</name>
    <name type="common">Parasitic roundworm</name>
    <dbReference type="NCBI Taxonomy" id="6339"/>
    <lineage>
        <taxon>Eukaryota</taxon>
        <taxon>Metazoa</taxon>
        <taxon>Ecdysozoa</taxon>
        <taxon>Nematoda</taxon>
        <taxon>Chromadorea</taxon>
        <taxon>Rhabditida</taxon>
        <taxon>Rhabditina</taxon>
        <taxon>Rhabditomorpha</taxon>
        <taxon>Strongyloidea</taxon>
        <taxon>Heligmosomidae</taxon>
        <taxon>Heligmosomoides</taxon>
    </lineage>
</organism>
<gene>
    <name evidence="1" type="ORF">HPBE_LOCUS1831</name>
</gene>
<evidence type="ECO:0000313" key="3">
    <source>
        <dbReference type="WBParaSite" id="HPBE_0000183001-mRNA-1"/>
    </source>
</evidence>